<dbReference type="VEuPathDB" id="FungiDB:PYU1_G010813"/>
<reference evidence="4" key="2">
    <citation type="submission" date="2010-04" db="EMBL/GenBank/DDBJ databases">
        <authorList>
            <person name="Buell R."/>
            <person name="Hamilton J."/>
            <person name="Hostetler J."/>
        </authorList>
    </citation>
    <scope>NUCLEOTIDE SEQUENCE [LARGE SCALE GENOMIC DNA]</scope>
    <source>
        <strain evidence="4">DAOM:BR144</strain>
    </source>
</reference>
<dbReference type="GO" id="GO:0005737">
    <property type="term" value="C:cytoplasm"/>
    <property type="evidence" value="ECO:0007669"/>
    <property type="project" value="TreeGrafter"/>
</dbReference>
<dbReference type="PANTHER" id="PTHR16019:SF5">
    <property type="entry name" value="BSD DOMAIN-CONTAINING PROTEIN 1"/>
    <property type="match status" value="1"/>
</dbReference>
<dbReference type="Proteomes" id="UP000019132">
    <property type="component" value="Unassembled WGS sequence"/>
</dbReference>
<accession>K3X0T7</accession>
<evidence type="ECO:0000313" key="3">
    <source>
        <dbReference type="EnsemblProtists" id="PYU1_T010836"/>
    </source>
</evidence>
<dbReference type="AlphaFoldDB" id="K3X0T7"/>
<dbReference type="Pfam" id="PF03909">
    <property type="entry name" value="BSD"/>
    <property type="match status" value="1"/>
</dbReference>
<reference evidence="4" key="1">
    <citation type="journal article" date="2010" name="Genome Biol.">
        <title>Genome sequence of the necrotrophic plant pathogen Pythium ultimum reveals original pathogenicity mechanisms and effector repertoire.</title>
        <authorList>
            <person name="Levesque C.A."/>
            <person name="Brouwer H."/>
            <person name="Cano L."/>
            <person name="Hamilton J.P."/>
            <person name="Holt C."/>
            <person name="Huitema E."/>
            <person name="Raffaele S."/>
            <person name="Robideau G.P."/>
            <person name="Thines M."/>
            <person name="Win J."/>
            <person name="Zerillo M.M."/>
            <person name="Beakes G.W."/>
            <person name="Boore J.L."/>
            <person name="Busam D."/>
            <person name="Dumas B."/>
            <person name="Ferriera S."/>
            <person name="Fuerstenberg S.I."/>
            <person name="Gachon C.M."/>
            <person name="Gaulin E."/>
            <person name="Govers F."/>
            <person name="Grenville-Briggs L."/>
            <person name="Horner N."/>
            <person name="Hostetler J."/>
            <person name="Jiang R.H."/>
            <person name="Johnson J."/>
            <person name="Krajaejun T."/>
            <person name="Lin H."/>
            <person name="Meijer H.J."/>
            <person name="Moore B."/>
            <person name="Morris P."/>
            <person name="Phuntmart V."/>
            <person name="Puiu D."/>
            <person name="Shetty J."/>
            <person name="Stajich J.E."/>
            <person name="Tripathy S."/>
            <person name="Wawra S."/>
            <person name="van West P."/>
            <person name="Whitty B.R."/>
            <person name="Coutinho P.M."/>
            <person name="Henrissat B."/>
            <person name="Martin F."/>
            <person name="Thomas P.D."/>
            <person name="Tyler B.M."/>
            <person name="De Vries R.P."/>
            <person name="Kamoun S."/>
            <person name="Yandell M."/>
            <person name="Tisserat N."/>
            <person name="Buell C.R."/>
        </authorList>
    </citation>
    <scope>NUCLEOTIDE SEQUENCE</scope>
    <source>
        <strain evidence="4">DAOM:BR144</strain>
    </source>
</reference>
<dbReference type="STRING" id="431595.K3X0T7"/>
<dbReference type="InterPro" id="IPR035925">
    <property type="entry name" value="BSD_dom_sf"/>
</dbReference>
<dbReference type="PANTHER" id="PTHR16019">
    <property type="entry name" value="SYNAPSE-ASSOCIATED PROTEIN"/>
    <property type="match status" value="1"/>
</dbReference>
<dbReference type="InterPro" id="IPR051494">
    <property type="entry name" value="BSD_domain-containing"/>
</dbReference>
<proteinExistence type="predicted"/>
<organism evidence="3 4">
    <name type="scientific">Globisporangium ultimum (strain ATCC 200006 / CBS 805.95 / DAOM BR144)</name>
    <name type="common">Pythium ultimum</name>
    <dbReference type="NCBI Taxonomy" id="431595"/>
    <lineage>
        <taxon>Eukaryota</taxon>
        <taxon>Sar</taxon>
        <taxon>Stramenopiles</taxon>
        <taxon>Oomycota</taxon>
        <taxon>Peronosporomycetes</taxon>
        <taxon>Pythiales</taxon>
        <taxon>Pythiaceae</taxon>
        <taxon>Globisporangium</taxon>
    </lineage>
</organism>
<dbReference type="SUPFAM" id="SSF140383">
    <property type="entry name" value="BSD domain-like"/>
    <property type="match status" value="1"/>
</dbReference>
<dbReference type="InterPro" id="IPR005607">
    <property type="entry name" value="BSD_dom"/>
</dbReference>
<feature type="compositionally biased region" description="Polar residues" evidence="1">
    <location>
        <begin position="56"/>
        <end position="65"/>
    </location>
</feature>
<dbReference type="HOGENOM" id="CLU_059278_0_0_1"/>
<reference evidence="3" key="3">
    <citation type="submission" date="2015-02" db="UniProtKB">
        <authorList>
            <consortium name="EnsemblProtists"/>
        </authorList>
    </citation>
    <scope>IDENTIFICATION</scope>
    <source>
        <strain evidence="3">DAOM BR144</strain>
    </source>
</reference>
<evidence type="ECO:0000259" key="2">
    <source>
        <dbReference type="PROSITE" id="PS50858"/>
    </source>
</evidence>
<keyword evidence="4" id="KW-1185">Reference proteome</keyword>
<dbReference type="EMBL" id="GL376592">
    <property type="status" value="NOT_ANNOTATED_CDS"/>
    <property type="molecule type" value="Genomic_DNA"/>
</dbReference>
<feature type="compositionally biased region" description="Basic and acidic residues" evidence="1">
    <location>
        <begin position="297"/>
        <end position="307"/>
    </location>
</feature>
<dbReference type="InParanoid" id="K3X0T7"/>
<dbReference type="Gene3D" id="1.10.3970.10">
    <property type="entry name" value="BSD domain"/>
    <property type="match status" value="1"/>
</dbReference>
<dbReference type="eggNOG" id="ENOG502SGGT">
    <property type="taxonomic scope" value="Eukaryota"/>
</dbReference>
<name>K3X0T7_GLOUD</name>
<protein>
    <recommendedName>
        <fullName evidence="2">BSD domain-containing protein</fullName>
    </recommendedName>
</protein>
<evidence type="ECO:0000313" key="4">
    <source>
        <dbReference type="Proteomes" id="UP000019132"/>
    </source>
</evidence>
<feature type="compositionally biased region" description="Basic and acidic residues" evidence="1">
    <location>
        <begin position="87"/>
        <end position="97"/>
    </location>
</feature>
<dbReference type="PROSITE" id="PS50858">
    <property type="entry name" value="BSD"/>
    <property type="match status" value="1"/>
</dbReference>
<dbReference type="SMART" id="SM00751">
    <property type="entry name" value="BSD"/>
    <property type="match status" value="1"/>
</dbReference>
<feature type="domain" description="BSD" evidence="2">
    <location>
        <begin position="152"/>
        <end position="207"/>
    </location>
</feature>
<dbReference type="EnsemblProtists" id="PYU1_T010836">
    <property type="protein sequence ID" value="PYU1_T010836"/>
    <property type="gene ID" value="PYU1_G010813"/>
</dbReference>
<feature type="region of interest" description="Disordered" evidence="1">
    <location>
        <begin position="297"/>
        <end position="317"/>
    </location>
</feature>
<evidence type="ECO:0000256" key="1">
    <source>
        <dbReference type="SAM" id="MobiDB-lite"/>
    </source>
</evidence>
<feature type="region of interest" description="Disordered" evidence="1">
    <location>
        <begin position="50"/>
        <end position="101"/>
    </location>
</feature>
<sequence>MATDEQAATLRNSSSSKAFAAFANLATQARGSLSSVVLQRPKFLALESLQRRTETKTSISSSTNDETSDEIEERPSAADEATLSQRFRLESSDESSLRPRRSRLQSDDFPIVLPWELRDETGEILESAVVKEKILALSVYRRTFVEDAEGEDDYTFQYAKYKDVAKRLLHSDPNLREKYTSIVESPTFVMTEENFWRNFFLRCNAIVVEEGLPSYLPEVVLSSTAAVASFQKFKRDVFMKKKRSSSESWERLRRNLLQPRRPSDSSDARVRAQSIEVELGELDLDLDGEIERELIKRRPSHAMEYHRKAPSGADQAP</sequence>